<proteinExistence type="predicted"/>
<dbReference type="EMBL" id="LT838272">
    <property type="protein sequence ID" value="SMB92395.1"/>
    <property type="molecule type" value="Genomic_DNA"/>
</dbReference>
<evidence type="ECO:0000313" key="2">
    <source>
        <dbReference type="Proteomes" id="UP000192569"/>
    </source>
</evidence>
<dbReference type="SUPFAM" id="SSF63393">
    <property type="entry name" value="RNA polymerase subunits"/>
    <property type="match status" value="1"/>
</dbReference>
<dbReference type="OrthoDB" id="1725701at2"/>
<dbReference type="Proteomes" id="UP000192569">
    <property type="component" value="Chromosome I"/>
</dbReference>
<name>A0A1W1VGB6_9FIRM</name>
<dbReference type="InterPro" id="IPR029040">
    <property type="entry name" value="RPABC4/Spt4"/>
</dbReference>
<dbReference type="AlphaFoldDB" id="A0A1W1VGB6"/>
<evidence type="ECO:0000313" key="1">
    <source>
        <dbReference type="EMBL" id="SMB92395.1"/>
    </source>
</evidence>
<organism evidence="1 2">
    <name type="scientific">Thermanaeromonas toyohensis ToBE</name>
    <dbReference type="NCBI Taxonomy" id="698762"/>
    <lineage>
        <taxon>Bacteria</taxon>
        <taxon>Bacillati</taxon>
        <taxon>Bacillota</taxon>
        <taxon>Clostridia</taxon>
        <taxon>Neomoorellales</taxon>
        <taxon>Neomoorellaceae</taxon>
        <taxon>Thermanaeromonas</taxon>
    </lineage>
</organism>
<accession>A0A1W1VGB6</accession>
<reference evidence="1 2" key="1">
    <citation type="submission" date="2017-04" db="EMBL/GenBank/DDBJ databases">
        <authorList>
            <person name="Afonso C.L."/>
            <person name="Miller P.J."/>
            <person name="Scott M.A."/>
            <person name="Spackman E."/>
            <person name="Goraichik I."/>
            <person name="Dimitrov K.M."/>
            <person name="Suarez D.L."/>
            <person name="Swayne D.E."/>
        </authorList>
    </citation>
    <scope>NUCLEOTIDE SEQUENCE [LARGE SCALE GENOMIC DNA]</scope>
    <source>
        <strain evidence="1 2">ToBE</strain>
    </source>
</reference>
<dbReference type="STRING" id="698762.SAMN00808754_0631"/>
<protein>
    <submittedName>
        <fullName evidence="1">Uncharacterized protein</fullName>
    </submittedName>
</protein>
<dbReference type="RefSeq" id="WP_157109763.1">
    <property type="nucleotide sequence ID" value="NZ_LT838272.1"/>
</dbReference>
<gene>
    <name evidence="1" type="ORF">SAMN00808754_0631</name>
</gene>
<sequence>MAGPISGADNAPLSFRCSRCGNTFSIEPKGEAICPVCGFNCGVGGCKILESSDEGY</sequence>
<keyword evidence="2" id="KW-1185">Reference proteome</keyword>